<dbReference type="AlphaFoldDB" id="A0A3B0V6P6"/>
<gene>
    <name evidence="1" type="ORF">MNBD_CHLOROFLEXI01-5088</name>
</gene>
<organism evidence="1">
    <name type="scientific">hydrothermal vent metagenome</name>
    <dbReference type="NCBI Taxonomy" id="652676"/>
    <lineage>
        <taxon>unclassified sequences</taxon>
        <taxon>metagenomes</taxon>
        <taxon>ecological metagenomes</taxon>
    </lineage>
</organism>
<name>A0A3B0V6P6_9ZZZZ</name>
<evidence type="ECO:0000313" key="1">
    <source>
        <dbReference type="EMBL" id="VAW33687.1"/>
    </source>
</evidence>
<accession>A0A3B0V6P6</accession>
<sequence length="115" mass="13055">MKTPAGKECRFYYQNFHRGHSDQECRLIMGNPRSEEWKPTDCSNCPVPDILLANSNPDLVLEASIEKGFLGFNRRVEVKAFCSKHLIDVPKPHVGCPQCAREKPGLHDLFADLDE</sequence>
<protein>
    <submittedName>
        <fullName evidence="1">Uncharacterized protein</fullName>
    </submittedName>
</protein>
<dbReference type="EMBL" id="UOEU01000470">
    <property type="protein sequence ID" value="VAW33687.1"/>
    <property type="molecule type" value="Genomic_DNA"/>
</dbReference>
<proteinExistence type="predicted"/>
<reference evidence="1" key="1">
    <citation type="submission" date="2018-06" db="EMBL/GenBank/DDBJ databases">
        <authorList>
            <person name="Zhirakovskaya E."/>
        </authorList>
    </citation>
    <scope>NUCLEOTIDE SEQUENCE</scope>
</reference>